<dbReference type="EMBL" id="VLTJ01000022">
    <property type="protein sequence ID" value="TSH94967.1"/>
    <property type="molecule type" value="Genomic_DNA"/>
</dbReference>
<evidence type="ECO:0000313" key="6">
    <source>
        <dbReference type="EMBL" id="TSH94967.1"/>
    </source>
</evidence>
<evidence type="ECO:0000256" key="1">
    <source>
        <dbReference type="ARBA" id="ARBA00009437"/>
    </source>
</evidence>
<comment type="similarity">
    <text evidence="1">Belongs to the LysR transcriptional regulatory family.</text>
</comment>
<comment type="caution">
    <text evidence="6">The sequence shown here is derived from an EMBL/GenBank/DDBJ whole genome shotgun (WGS) entry which is preliminary data.</text>
</comment>
<dbReference type="InterPro" id="IPR005119">
    <property type="entry name" value="LysR_subst-bd"/>
</dbReference>
<dbReference type="GO" id="GO:0003700">
    <property type="term" value="F:DNA-binding transcription factor activity"/>
    <property type="evidence" value="ECO:0007669"/>
    <property type="project" value="InterPro"/>
</dbReference>
<dbReference type="InterPro" id="IPR000847">
    <property type="entry name" value="LysR_HTH_N"/>
</dbReference>
<dbReference type="SUPFAM" id="SSF46785">
    <property type="entry name" value="Winged helix' DNA-binding domain"/>
    <property type="match status" value="1"/>
</dbReference>
<evidence type="ECO:0000259" key="5">
    <source>
        <dbReference type="PROSITE" id="PS50931"/>
    </source>
</evidence>
<dbReference type="InterPro" id="IPR058163">
    <property type="entry name" value="LysR-type_TF_proteobact-type"/>
</dbReference>
<dbReference type="OrthoDB" id="9786526at2"/>
<gene>
    <name evidence="6" type="ORF">FOZ76_10840</name>
</gene>
<name>A0A556APZ4_9BURK</name>
<accession>A0A556APZ4</accession>
<feature type="domain" description="HTH lysR-type" evidence="5">
    <location>
        <begin position="1"/>
        <end position="60"/>
    </location>
</feature>
<dbReference type="GO" id="GO:0043565">
    <property type="term" value="F:sequence-specific DNA binding"/>
    <property type="evidence" value="ECO:0007669"/>
    <property type="project" value="TreeGrafter"/>
</dbReference>
<evidence type="ECO:0000256" key="4">
    <source>
        <dbReference type="ARBA" id="ARBA00023163"/>
    </source>
</evidence>
<dbReference type="Proteomes" id="UP000318405">
    <property type="component" value="Unassembled WGS sequence"/>
</dbReference>
<dbReference type="Pfam" id="PF03466">
    <property type="entry name" value="LysR_substrate"/>
    <property type="match status" value="1"/>
</dbReference>
<dbReference type="Gene3D" id="1.10.10.10">
    <property type="entry name" value="Winged helix-like DNA-binding domain superfamily/Winged helix DNA-binding domain"/>
    <property type="match status" value="1"/>
</dbReference>
<keyword evidence="4" id="KW-0804">Transcription</keyword>
<evidence type="ECO:0000256" key="3">
    <source>
        <dbReference type="ARBA" id="ARBA00023125"/>
    </source>
</evidence>
<proteinExistence type="inferred from homology"/>
<organism evidence="6 7">
    <name type="scientific">Verticiella sediminum</name>
    <dbReference type="NCBI Taxonomy" id="1247510"/>
    <lineage>
        <taxon>Bacteria</taxon>
        <taxon>Pseudomonadati</taxon>
        <taxon>Pseudomonadota</taxon>
        <taxon>Betaproteobacteria</taxon>
        <taxon>Burkholderiales</taxon>
        <taxon>Alcaligenaceae</taxon>
        <taxon>Verticiella</taxon>
    </lineage>
</organism>
<dbReference type="PANTHER" id="PTHR30537:SF20">
    <property type="entry name" value="TRANSCRIPTIONAL REGULATORY PROTEIN"/>
    <property type="match status" value="1"/>
</dbReference>
<dbReference type="GO" id="GO:0006351">
    <property type="term" value="P:DNA-templated transcription"/>
    <property type="evidence" value="ECO:0007669"/>
    <property type="project" value="TreeGrafter"/>
</dbReference>
<dbReference type="Pfam" id="PF00126">
    <property type="entry name" value="HTH_1"/>
    <property type="match status" value="1"/>
</dbReference>
<dbReference type="InterPro" id="IPR036388">
    <property type="entry name" value="WH-like_DNA-bd_sf"/>
</dbReference>
<keyword evidence="7" id="KW-1185">Reference proteome</keyword>
<protein>
    <submittedName>
        <fullName evidence="6">LysR family transcriptional regulator</fullName>
    </submittedName>
</protein>
<reference evidence="6 7" key="1">
    <citation type="submission" date="2019-07" db="EMBL/GenBank/DDBJ databases">
        <title>Qingshengfaniella alkalisoli gen. nov., sp. nov., isolated from saline soil.</title>
        <authorList>
            <person name="Xu L."/>
            <person name="Huang X.-X."/>
            <person name="Sun J.-Q."/>
        </authorList>
    </citation>
    <scope>NUCLEOTIDE SEQUENCE [LARGE SCALE GENOMIC DNA]</scope>
    <source>
        <strain evidence="6 7">DSM 27279</strain>
    </source>
</reference>
<keyword evidence="3" id="KW-0238">DNA-binding</keyword>
<evidence type="ECO:0000256" key="2">
    <source>
        <dbReference type="ARBA" id="ARBA00023015"/>
    </source>
</evidence>
<dbReference type="PROSITE" id="PS50931">
    <property type="entry name" value="HTH_LYSR"/>
    <property type="match status" value="1"/>
</dbReference>
<evidence type="ECO:0000313" key="7">
    <source>
        <dbReference type="Proteomes" id="UP000318405"/>
    </source>
</evidence>
<dbReference type="FunFam" id="1.10.10.10:FF:000001">
    <property type="entry name" value="LysR family transcriptional regulator"/>
    <property type="match status" value="1"/>
</dbReference>
<dbReference type="AlphaFoldDB" id="A0A556APZ4"/>
<dbReference type="Gene3D" id="3.40.190.10">
    <property type="entry name" value="Periplasmic binding protein-like II"/>
    <property type="match status" value="2"/>
</dbReference>
<dbReference type="PANTHER" id="PTHR30537">
    <property type="entry name" value="HTH-TYPE TRANSCRIPTIONAL REGULATOR"/>
    <property type="match status" value="1"/>
</dbReference>
<sequence length="299" mass="33003">MDTTLDDMRMLLAVADTGTLTRAAERLELAVSAVSRALARLERRLGVTLLRRTTRRLELTEEGEAFVAQARAIVAAAEALEEQMRLRRLRPAGRLRVDAASPFLLHVVVPWLAGYRERYPDVQLELDTNEGIVDLIERRTDVALRIGPLADSSLHARPIGRSRLRLVAAPSYLSRAGAPAGIADLADHVRLGFTQPRSLNAWPLLDETGAVLQIVPSIAASSGETLLHMARAGLGIACLSDFMTRGDCRDGRLVEVLADVRQDVFQPIHAVYYRNTPLAARIASFVDYLVERWRAEMPA</sequence>
<dbReference type="SUPFAM" id="SSF53850">
    <property type="entry name" value="Periplasmic binding protein-like II"/>
    <property type="match status" value="1"/>
</dbReference>
<dbReference type="InterPro" id="IPR036390">
    <property type="entry name" value="WH_DNA-bd_sf"/>
</dbReference>
<keyword evidence="2" id="KW-0805">Transcription regulation</keyword>
<dbReference type="RefSeq" id="WP_143948279.1">
    <property type="nucleotide sequence ID" value="NZ_BAABMB010000002.1"/>
</dbReference>